<dbReference type="Pfam" id="PF13432">
    <property type="entry name" value="TPR_16"/>
    <property type="match status" value="4"/>
</dbReference>
<organism evidence="4 5">
    <name type="scientific">Chrysophaeum taylorii</name>
    <dbReference type="NCBI Taxonomy" id="2483200"/>
    <lineage>
        <taxon>Eukaryota</taxon>
        <taxon>Sar</taxon>
        <taxon>Stramenopiles</taxon>
        <taxon>Ochrophyta</taxon>
        <taxon>Pelagophyceae</taxon>
        <taxon>Pelagomonadales</taxon>
        <taxon>Pelagomonadaceae</taxon>
        <taxon>Chrysophaeum</taxon>
    </lineage>
</organism>
<feature type="region of interest" description="Disordered" evidence="2">
    <location>
        <begin position="1"/>
        <end position="25"/>
    </location>
</feature>
<feature type="repeat" description="TPR" evidence="1">
    <location>
        <begin position="498"/>
        <end position="531"/>
    </location>
</feature>
<protein>
    <recommendedName>
        <fullName evidence="3">Serine aminopeptidase S33 domain-containing protein</fullName>
    </recommendedName>
</protein>
<dbReference type="InterPro" id="IPR019734">
    <property type="entry name" value="TPR_rpt"/>
</dbReference>
<dbReference type="PANTHER" id="PTHR43358:SF4">
    <property type="entry name" value="ALPHA_BETA HYDROLASE FOLD-1 DOMAIN-CONTAINING PROTEIN"/>
    <property type="match status" value="1"/>
</dbReference>
<evidence type="ECO:0000256" key="2">
    <source>
        <dbReference type="SAM" id="MobiDB-lite"/>
    </source>
</evidence>
<feature type="repeat" description="TPR" evidence="1">
    <location>
        <begin position="668"/>
        <end position="701"/>
    </location>
</feature>
<dbReference type="Gene3D" id="3.40.50.1820">
    <property type="entry name" value="alpha/beta hydrolase"/>
    <property type="match status" value="1"/>
</dbReference>
<accession>A0AAD7XTG6</accession>
<feature type="compositionally biased region" description="Polar residues" evidence="2">
    <location>
        <begin position="361"/>
        <end position="371"/>
    </location>
</feature>
<keyword evidence="5" id="KW-1185">Reference proteome</keyword>
<dbReference type="InterPro" id="IPR052920">
    <property type="entry name" value="DNA-binding_regulatory"/>
</dbReference>
<dbReference type="Pfam" id="PF12146">
    <property type="entry name" value="Hydrolase_4"/>
    <property type="match status" value="1"/>
</dbReference>
<comment type="caution">
    <text evidence="4">The sequence shown here is derived from an EMBL/GenBank/DDBJ whole genome shotgun (WGS) entry which is preliminary data.</text>
</comment>
<dbReference type="InterPro" id="IPR011990">
    <property type="entry name" value="TPR-like_helical_dom_sf"/>
</dbReference>
<dbReference type="SUPFAM" id="SSF53474">
    <property type="entry name" value="alpha/beta-Hydrolases"/>
    <property type="match status" value="1"/>
</dbReference>
<evidence type="ECO:0000256" key="1">
    <source>
        <dbReference type="PROSITE-ProRule" id="PRU00339"/>
    </source>
</evidence>
<evidence type="ECO:0000313" key="4">
    <source>
        <dbReference type="EMBL" id="KAJ8611943.1"/>
    </source>
</evidence>
<dbReference type="SMART" id="SM00028">
    <property type="entry name" value="TPR"/>
    <property type="match status" value="10"/>
</dbReference>
<evidence type="ECO:0000313" key="5">
    <source>
        <dbReference type="Proteomes" id="UP001230188"/>
    </source>
</evidence>
<dbReference type="Gene3D" id="1.25.40.10">
    <property type="entry name" value="Tetratricopeptide repeat domain"/>
    <property type="match status" value="5"/>
</dbReference>
<dbReference type="EMBL" id="JAQMWT010000059">
    <property type="protein sequence ID" value="KAJ8611943.1"/>
    <property type="molecule type" value="Genomic_DNA"/>
</dbReference>
<dbReference type="Pfam" id="PF13181">
    <property type="entry name" value="TPR_8"/>
    <property type="match status" value="1"/>
</dbReference>
<feature type="repeat" description="TPR" evidence="1">
    <location>
        <begin position="702"/>
        <end position="735"/>
    </location>
</feature>
<dbReference type="InterPro" id="IPR022742">
    <property type="entry name" value="Hydrolase_4"/>
</dbReference>
<feature type="region of interest" description="Disordered" evidence="2">
    <location>
        <begin position="361"/>
        <end position="390"/>
    </location>
</feature>
<dbReference type="PANTHER" id="PTHR43358">
    <property type="entry name" value="ALPHA/BETA-HYDROLASE"/>
    <property type="match status" value="1"/>
</dbReference>
<feature type="repeat" description="TPR" evidence="1">
    <location>
        <begin position="532"/>
        <end position="565"/>
    </location>
</feature>
<sequence>MGGSASKGGETEEAPAPETEPETSQFWSIVPRQYDELVRAIIRPPRADYNVARLGPRRFNFCSRTFVRNDSVLVNTRGLALRCSHWQPHGVDRVAQKLPCVVFLHGNSSSRLEALNQLPVCLGMGMTLFAFDFAGSGKSEGKYVSLGWWEKEDLRVIIEHLREGGTTSSIALWGRSMGAVTALLYQIYDKPPPPPPVRNECCPVDALVLDSPFSDFCKLAQELVSRGQQQANVVMLPSFVTRLVLSLIGGTIRSVANFDVNDLNPIAHVRQCAKPALFVCARYDDFVGPHHVSALYEKYGGPKDIVHEDGDHNTARSIDTQLAAAAFLRRVLNVPSSWTLIPTNPKVATLYLQIPWEPYNRSRTNSHSEPTTPRGKRSGKNNASEPGESRETMKKALYYCNRGNALEEEGNVDAAIRAYRAAIAFEDSFSDAHYNLGIALKNKGELDDAIREYKRTIELKSDHADAYNNLGVALEEQGRVEAAITEYTKAIDFEPDHAEARCNLADLLQSLGRIDDAISHYRKALSARPNDSDAWNNLGVALEASGSIDDAIAAYTKAVDIFPSHWDAQANLAEALHVNGDLKTAATVYRVILDHDPRDAQTAASLGNVLHALGQVDDALSAYEIAVKNDPSDAVTHNNMGTVLQAKGDSARAADAYRSAIEHDASYAMAYFNLGVNLQSSGLLVEAIDAYRNATRLKPSYSDALNNLGYALQSTGDYAGAIDAYRQALVANPNFDSARLNLQQALSKLADGGDIDASDVDVALVQNTSSSHPAKKTTTNSDIVEGPETTTMPPEKGESGGDDTEQSPSSVQEVTVEFDAEYVPVRINRSFSESADQEGAWSSTPTMASEKSGIIDSLSCWFNNITTTKR</sequence>
<dbReference type="PROSITE" id="PS50005">
    <property type="entry name" value="TPR"/>
    <property type="match status" value="7"/>
</dbReference>
<feature type="compositionally biased region" description="Polar residues" evidence="2">
    <location>
        <begin position="766"/>
        <end position="792"/>
    </location>
</feature>
<feature type="repeat" description="TPR" evidence="1">
    <location>
        <begin position="464"/>
        <end position="497"/>
    </location>
</feature>
<evidence type="ECO:0000259" key="3">
    <source>
        <dbReference type="Pfam" id="PF12146"/>
    </source>
</evidence>
<feature type="repeat" description="TPR" evidence="1">
    <location>
        <begin position="430"/>
        <end position="463"/>
    </location>
</feature>
<reference evidence="4" key="1">
    <citation type="submission" date="2023-01" db="EMBL/GenBank/DDBJ databases">
        <title>Metagenome sequencing of chrysophaentin producing Chrysophaeum taylorii.</title>
        <authorList>
            <person name="Davison J."/>
            <person name="Bewley C."/>
        </authorList>
    </citation>
    <scope>NUCLEOTIDE SEQUENCE</scope>
    <source>
        <strain evidence="4">NIES-1699</strain>
    </source>
</reference>
<proteinExistence type="predicted"/>
<feature type="domain" description="Serine aminopeptidase S33" evidence="3">
    <location>
        <begin position="101"/>
        <end position="212"/>
    </location>
</feature>
<keyword evidence="1" id="KW-0802">TPR repeat</keyword>
<feature type="compositionally biased region" description="Acidic residues" evidence="2">
    <location>
        <begin position="11"/>
        <end position="21"/>
    </location>
</feature>
<dbReference type="SUPFAM" id="SSF48452">
    <property type="entry name" value="TPR-like"/>
    <property type="match status" value="2"/>
</dbReference>
<feature type="repeat" description="TPR" evidence="1">
    <location>
        <begin position="600"/>
        <end position="633"/>
    </location>
</feature>
<dbReference type="PROSITE" id="PS50293">
    <property type="entry name" value="TPR_REGION"/>
    <property type="match status" value="4"/>
</dbReference>
<gene>
    <name evidence="4" type="ORF">CTAYLR_004376</name>
</gene>
<dbReference type="AlphaFoldDB" id="A0AAD7XTG6"/>
<name>A0AAD7XTG6_9STRA</name>
<feature type="region of interest" description="Disordered" evidence="2">
    <location>
        <begin position="766"/>
        <end position="811"/>
    </location>
</feature>
<dbReference type="Proteomes" id="UP001230188">
    <property type="component" value="Unassembled WGS sequence"/>
</dbReference>
<dbReference type="InterPro" id="IPR029058">
    <property type="entry name" value="AB_hydrolase_fold"/>
</dbReference>
<dbReference type="Pfam" id="PF00515">
    <property type="entry name" value="TPR_1"/>
    <property type="match status" value="1"/>
</dbReference>